<dbReference type="SUPFAM" id="SSF49464">
    <property type="entry name" value="Carboxypeptidase regulatory domain-like"/>
    <property type="match status" value="1"/>
</dbReference>
<evidence type="ECO:0000256" key="7">
    <source>
        <dbReference type="ARBA" id="ARBA00023237"/>
    </source>
</evidence>
<keyword evidence="6 8" id="KW-0472">Membrane</keyword>
<gene>
    <name evidence="13" type="primary">nanO</name>
    <name evidence="13" type="ORF">TFUB20_01895</name>
</gene>
<feature type="domain" description="TonB-dependent receptor-like beta-barrel" evidence="11">
    <location>
        <begin position="465"/>
        <end position="979"/>
    </location>
</feature>
<dbReference type="OrthoDB" id="9768177at2"/>
<dbReference type="InterPro" id="IPR036942">
    <property type="entry name" value="Beta-barrel_TonB_sf"/>
</dbReference>
<dbReference type="InterPro" id="IPR023997">
    <property type="entry name" value="TonB-dep_OMP_SusC/RagA_CS"/>
</dbReference>
<dbReference type="Pfam" id="PF07715">
    <property type="entry name" value="Plug"/>
    <property type="match status" value="1"/>
</dbReference>
<dbReference type="NCBIfam" id="TIGR04056">
    <property type="entry name" value="OMP_RagA_SusC"/>
    <property type="match status" value="1"/>
</dbReference>
<dbReference type="Pfam" id="PF00593">
    <property type="entry name" value="TonB_dep_Rec_b-barrel"/>
    <property type="match status" value="1"/>
</dbReference>
<proteinExistence type="inferred from homology"/>
<protein>
    <submittedName>
        <fullName evidence="13">TonB-dependent receptor SusC, sialic acid uptake</fullName>
    </submittedName>
</protein>
<dbReference type="InterPro" id="IPR008969">
    <property type="entry name" value="CarboxyPept-like_regulatory"/>
</dbReference>
<dbReference type="RefSeq" id="WP_081328248.1">
    <property type="nucleotide sequence ID" value="NZ_FMMM01000067.1"/>
</dbReference>
<dbReference type="AlphaFoldDB" id="A0A1D3US60"/>
<dbReference type="SUPFAM" id="SSF56935">
    <property type="entry name" value="Porins"/>
    <property type="match status" value="1"/>
</dbReference>
<evidence type="ECO:0000256" key="5">
    <source>
        <dbReference type="ARBA" id="ARBA00023077"/>
    </source>
</evidence>
<dbReference type="GO" id="GO:0009279">
    <property type="term" value="C:cell outer membrane"/>
    <property type="evidence" value="ECO:0007669"/>
    <property type="project" value="UniProtKB-SubCell"/>
</dbReference>
<evidence type="ECO:0000256" key="10">
    <source>
        <dbReference type="SAM" id="SignalP"/>
    </source>
</evidence>
<name>A0A1D3US60_TANFO</name>
<sequence length="1127" mass="124702" precursor="true">MKGILKNVVLGGVFLFISLHPNGVNAKNNLGISETNISQQNKNVSGTVTDQSGEPVIGASVVEKGTRNGTVTDIDGNYSLSTASNAVLVFSYIGYASQEVSVAGKTKIDVVLKEDVAQLSEVVVTGYGGKQLRSKVTNSISKVKEETLSQGLFSNPAQALSGAVAGLSVSQTSGNPGATPTLVLRGGTNFDGSGSPLILIDGQVRSSLSDINPDDIESMEVLKDAGATAIYGARANDGVILVTTKRGKRGRAEVNLKAKFGMNYFHDSYQFLDAGQYLYWMRSAYKNAYVDELKNPDGTKVKSWSSLGSLTGATPYGTGNAYFGKDGVTPLDGNKHASAVWSPMKYNDKLAFLLDQGWQTMTDPVYGDKIIYKNTFMDEFNIQSPAYSQDYNLNVNGGNDKGNYYAGLGYNKSDGTAYGNWYKRITFTLNADYKLKEWLTSNSSFAFADATWYGLPPSQADEANYFSRVFSVPPTFRGYNAKGEMLLGPNSGDGNQQYNFKQFIRDNNTDKFTINQSFTLDLMKGLSLKLGTIWYFSEGKYEAFNKDYLSSPGNMNTARHTSASYKRTLDQTYNAILNYKRQINKDHYLDAMAGFEYYDSYEKGFNAAGSGAPTDDFMDLGLTSKKENQRSIDSWHSRQRIMSFFGRVNYDYQSKYLLSIVMRKDGYSKLTEENRWGIFPGVSAGWVFNKEEFMTGTTDILSFGKLRASFGLNGNVNKNFVGNYTVQGSYGSLTYNGSTGFLLGAIPNPYLLWEKSRTFEVGLDLGFLENRINANLTYYNRLTTDKYANITIPSTSGVNSVVSNNGKFQNQGLEFELAFRIIDNKDWKWNISWNGAMNRNKVIQLPDNGLERNRQGAFQVYTGNGNEKMWVGGYQEGQTPNDLYAFVAEGIYRSQDEIPKGLIDITSGGFGSTGRPLYGGAEGYHKLSESQKKNALPIQPGDIKWKDVNGDGVIDNFDRVKIGNTVPKWTGGISTSLSWKSLTLSARMDYALGFKAVDWRTPWFMGAAQGTFNTIAETKDTWTPDNPNAAYPKYVWADQLGKRNYSRTTSMFIYKGDYLALRELTLAYKLPALWIEKARLNAVELSVTGQNLGYLTQAKHLFSPEKANNNGGYPLPRTVIFGLNVTF</sequence>
<evidence type="ECO:0000313" key="13">
    <source>
        <dbReference type="EMBL" id="SCQ22940.1"/>
    </source>
</evidence>
<keyword evidence="5 9" id="KW-0798">TonB box</keyword>
<accession>A0A1D3US60</accession>
<organism evidence="13 14">
    <name type="scientific">Tannerella forsythia</name>
    <name type="common">Bacteroides forsythus</name>
    <dbReference type="NCBI Taxonomy" id="28112"/>
    <lineage>
        <taxon>Bacteria</taxon>
        <taxon>Pseudomonadati</taxon>
        <taxon>Bacteroidota</taxon>
        <taxon>Bacteroidia</taxon>
        <taxon>Bacteroidales</taxon>
        <taxon>Tannerellaceae</taxon>
        <taxon>Tannerella</taxon>
    </lineage>
</organism>
<dbReference type="InterPro" id="IPR023996">
    <property type="entry name" value="TonB-dep_OMP_SusC/RagA"/>
</dbReference>
<keyword evidence="13" id="KW-0675">Receptor</keyword>
<dbReference type="InterPro" id="IPR012910">
    <property type="entry name" value="Plug_dom"/>
</dbReference>
<evidence type="ECO:0000256" key="4">
    <source>
        <dbReference type="ARBA" id="ARBA00022692"/>
    </source>
</evidence>
<keyword evidence="2 8" id="KW-0813">Transport</keyword>
<evidence type="ECO:0000256" key="9">
    <source>
        <dbReference type="RuleBase" id="RU003357"/>
    </source>
</evidence>
<keyword evidence="4 8" id="KW-0812">Transmembrane</keyword>
<dbReference type="InterPro" id="IPR037066">
    <property type="entry name" value="Plug_dom_sf"/>
</dbReference>
<feature type="chain" id="PRO_5008922643" evidence="10">
    <location>
        <begin position="27"/>
        <end position="1127"/>
    </location>
</feature>
<dbReference type="InterPro" id="IPR000531">
    <property type="entry name" value="Beta-barrel_TonB"/>
</dbReference>
<dbReference type="EMBL" id="FMMM01000067">
    <property type="protein sequence ID" value="SCQ22940.1"/>
    <property type="molecule type" value="Genomic_DNA"/>
</dbReference>
<evidence type="ECO:0000256" key="8">
    <source>
        <dbReference type="PROSITE-ProRule" id="PRU01360"/>
    </source>
</evidence>
<dbReference type="Gene3D" id="2.60.40.1120">
    <property type="entry name" value="Carboxypeptidase-like, regulatory domain"/>
    <property type="match status" value="1"/>
</dbReference>
<feature type="domain" description="TonB-dependent receptor plug" evidence="12">
    <location>
        <begin position="135"/>
        <end position="239"/>
    </location>
</feature>
<comment type="subcellular location">
    <subcellularLocation>
        <location evidence="1 8">Cell outer membrane</location>
        <topology evidence="1 8">Multi-pass membrane protein</topology>
    </subcellularLocation>
</comment>
<feature type="signal peptide" evidence="10">
    <location>
        <begin position="1"/>
        <end position="26"/>
    </location>
</feature>
<evidence type="ECO:0000313" key="14">
    <source>
        <dbReference type="Proteomes" id="UP000182057"/>
    </source>
</evidence>
<dbReference type="FunFam" id="2.60.40.1120:FF:000003">
    <property type="entry name" value="Outer membrane protein Omp121"/>
    <property type="match status" value="1"/>
</dbReference>
<reference evidence="13 14" key="1">
    <citation type="submission" date="2016-09" db="EMBL/GenBank/DDBJ databases">
        <authorList>
            <person name="Capua I."/>
            <person name="De Benedictis P."/>
            <person name="Joannis T."/>
            <person name="Lombin L.H."/>
            <person name="Cattoli G."/>
        </authorList>
    </citation>
    <scope>NUCLEOTIDE SEQUENCE [LARGE SCALE GENOMIC DNA]</scope>
    <source>
        <strain evidence="13 14">UB20</strain>
    </source>
</reference>
<dbReference type="Pfam" id="PF13715">
    <property type="entry name" value="CarbopepD_reg_2"/>
    <property type="match status" value="1"/>
</dbReference>
<evidence type="ECO:0000259" key="12">
    <source>
        <dbReference type="Pfam" id="PF07715"/>
    </source>
</evidence>
<keyword evidence="10" id="KW-0732">Signal</keyword>
<evidence type="ECO:0000256" key="3">
    <source>
        <dbReference type="ARBA" id="ARBA00022452"/>
    </source>
</evidence>
<dbReference type="Gene3D" id="2.40.170.20">
    <property type="entry name" value="TonB-dependent receptor, beta-barrel domain"/>
    <property type="match status" value="1"/>
</dbReference>
<dbReference type="InterPro" id="IPR039426">
    <property type="entry name" value="TonB-dep_rcpt-like"/>
</dbReference>
<comment type="similarity">
    <text evidence="8 9">Belongs to the TonB-dependent receptor family.</text>
</comment>
<evidence type="ECO:0000256" key="1">
    <source>
        <dbReference type="ARBA" id="ARBA00004571"/>
    </source>
</evidence>
<dbReference type="Proteomes" id="UP000182057">
    <property type="component" value="Unassembled WGS sequence"/>
</dbReference>
<dbReference type="Gene3D" id="2.170.130.10">
    <property type="entry name" value="TonB-dependent receptor, plug domain"/>
    <property type="match status" value="1"/>
</dbReference>
<dbReference type="NCBIfam" id="TIGR04057">
    <property type="entry name" value="SusC_RagA_signa"/>
    <property type="match status" value="1"/>
</dbReference>
<evidence type="ECO:0000256" key="6">
    <source>
        <dbReference type="ARBA" id="ARBA00023136"/>
    </source>
</evidence>
<evidence type="ECO:0000256" key="2">
    <source>
        <dbReference type="ARBA" id="ARBA00022448"/>
    </source>
</evidence>
<dbReference type="PROSITE" id="PS52016">
    <property type="entry name" value="TONB_DEPENDENT_REC_3"/>
    <property type="match status" value="1"/>
</dbReference>
<keyword evidence="3 8" id="KW-1134">Transmembrane beta strand</keyword>
<keyword evidence="7 8" id="KW-0998">Cell outer membrane</keyword>
<evidence type="ECO:0000259" key="11">
    <source>
        <dbReference type="Pfam" id="PF00593"/>
    </source>
</evidence>